<sequence length="57" mass="6533">MWLSGLGWAIEQCFEEAKTELGIDHYEVRKFSGWHIFPLAPENQDGKKSTIYYAVAA</sequence>
<proteinExistence type="predicted"/>
<reference evidence="1 2" key="1">
    <citation type="submission" date="2019-11" db="EMBL/GenBank/DDBJ databases">
        <title>Comparative genomics of hydrocarbon-degrading Desulfosarcina strains.</title>
        <authorList>
            <person name="Watanabe M."/>
            <person name="Kojima H."/>
            <person name="Fukui M."/>
        </authorList>
    </citation>
    <scope>NUCLEOTIDE SEQUENCE [LARGE SCALE GENOMIC DNA]</scope>
    <source>
        <strain evidence="1 2">PL12</strain>
    </source>
</reference>
<keyword evidence="2" id="KW-1185">Reference proteome</keyword>
<accession>A0A5K7YKM9</accession>
<dbReference type="EMBL" id="AP021874">
    <property type="protein sequence ID" value="BBO69083.1"/>
    <property type="molecule type" value="Genomic_DNA"/>
</dbReference>
<gene>
    <name evidence="1" type="ORF">DSCA_30130</name>
</gene>
<evidence type="ECO:0000313" key="2">
    <source>
        <dbReference type="Proteomes" id="UP000427906"/>
    </source>
</evidence>
<dbReference type="AlphaFoldDB" id="A0A5K7YKM9"/>
<protein>
    <submittedName>
        <fullName evidence="1">Uncharacterized protein</fullName>
    </submittedName>
</protein>
<name>A0A5K7YKM9_9BACT</name>
<evidence type="ECO:0000313" key="1">
    <source>
        <dbReference type="EMBL" id="BBO69083.1"/>
    </source>
</evidence>
<dbReference type="KEGG" id="dalk:DSCA_30130"/>
<dbReference type="Proteomes" id="UP000427906">
    <property type="component" value="Chromosome"/>
</dbReference>
<organism evidence="1 2">
    <name type="scientific">Desulfosarcina alkanivorans</name>
    <dbReference type="NCBI Taxonomy" id="571177"/>
    <lineage>
        <taxon>Bacteria</taxon>
        <taxon>Pseudomonadati</taxon>
        <taxon>Thermodesulfobacteriota</taxon>
        <taxon>Desulfobacteria</taxon>
        <taxon>Desulfobacterales</taxon>
        <taxon>Desulfosarcinaceae</taxon>
        <taxon>Desulfosarcina</taxon>
    </lineage>
</organism>